<accession>A0ABS2WH31</accession>
<sequence length="112" mass="13512">MHNGAVLFKPWFGGEMELFHLAEVENKRGIVGYFLDHWYPIAGQNGHFLMIDGEKANRGEKDYLMWWDSSIVDDAKHLNLNFEIWIDRFIVAQGSMFWYWPLYNVHHYYRNR</sequence>
<protein>
    <submittedName>
        <fullName evidence="1">Uncharacterized protein</fullName>
    </submittedName>
</protein>
<dbReference type="Proteomes" id="UP001177120">
    <property type="component" value="Unassembled WGS sequence"/>
</dbReference>
<reference evidence="1" key="1">
    <citation type="journal article" date="2024" name="Int. J. Syst. Evol. Microbiol.">
        <title>Polycladomyces zharkentensis sp. nov., a novel thermophilic cellulose- and starch-degrading member of the Bacillota from a geothermal aquifer in Kazakhstan.</title>
        <authorList>
            <person name="Mashzhan A."/>
            <person name="Kistaubayeva A."/>
            <person name="Javier-Lopez R."/>
            <person name="Bissenova U."/>
            <person name="Bissenbay A."/>
            <person name="Birkeland N.K."/>
        </authorList>
    </citation>
    <scope>NUCLEOTIDE SEQUENCE</scope>
    <source>
        <strain evidence="1">ZKZ2T</strain>
    </source>
</reference>
<dbReference type="InterPro" id="IPR037883">
    <property type="entry name" value="Knr4/Smi1-like_sf"/>
</dbReference>
<name>A0ABS2WH31_9BACL</name>
<evidence type="ECO:0000313" key="1">
    <source>
        <dbReference type="EMBL" id="MBN2908823.1"/>
    </source>
</evidence>
<keyword evidence="2" id="KW-1185">Reference proteome</keyword>
<gene>
    <name evidence="1" type="ORF">JQC72_04705</name>
</gene>
<comment type="caution">
    <text evidence="1">The sequence shown here is derived from an EMBL/GenBank/DDBJ whole genome shotgun (WGS) entry which is preliminary data.</text>
</comment>
<dbReference type="EMBL" id="JAFHAP010000005">
    <property type="protein sequence ID" value="MBN2908823.1"/>
    <property type="molecule type" value="Genomic_DNA"/>
</dbReference>
<dbReference type="SUPFAM" id="SSF160631">
    <property type="entry name" value="SMI1/KNR4-like"/>
    <property type="match status" value="1"/>
</dbReference>
<evidence type="ECO:0000313" key="2">
    <source>
        <dbReference type="Proteomes" id="UP001177120"/>
    </source>
</evidence>
<proteinExistence type="predicted"/>
<organism evidence="1 2">
    <name type="scientific">Polycladomyces zharkentensis</name>
    <dbReference type="NCBI Taxonomy" id="2807616"/>
    <lineage>
        <taxon>Bacteria</taxon>
        <taxon>Bacillati</taxon>
        <taxon>Bacillota</taxon>
        <taxon>Bacilli</taxon>
        <taxon>Bacillales</taxon>
        <taxon>Thermoactinomycetaceae</taxon>
        <taxon>Polycladomyces</taxon>
    </lineage>
</organism>